<proteinExistence type="predicted"/>
<dbReference type="InterPro" id="IPR025668">
    <property type="entry name" value="Tnp_DDE_dom"/>
</dbReference>
<dbReference type="Proteomes" id="UP001501666">
    <property type="component" value="Unassembled WGS sequence"/>
</dbReference>
<reference evidence="3" key="1">
    <citation type="journal article" date="2019" name="Int. J. Syst. Evol. Microbiol.">
        <title>The Global Catalogue of Microorganisms (GCM) 10K type strain sequencing project: providing services to taxonomists for standard genome sequencing and annotation.</title>
        <authorList>
            <consortium name="The Broad Institute Genomics Platform"/>
            <consortium name="The Broad Institute Genome Sequencing Center for Infectious Disease"/>
            <person name="Wu L."/>
            <person name="Ma J."/>
        </authorList>
    </citation>
    <scope>NUCLEOTIDE SEQUENCE [LARGE SCALE GENOMIC DNA]</scope>
    <source>
        <strain evidence="3">JCM 6835</strain>
    </source>
</reference>
<dbReference type="EMBL" id="BAAATE010000072">
    <property type="protein sequence ID" value="GAA2701822.1"/>
    <property type="molecule type" value="Genomic_DNA"/>
</dbReference>
<sequence>MKRARCGIEATIHQAVTVTGLRRARYRGIKKVHPEHIISAIAINLIRLNSWWGGHPLERKRTSHLARLEPALTA</sequence>
<keyword evidence="3" id="KW-1185">Reference proteome</keyword>
<feature type="domain" description="Transposase DDE" evidence="1">
    <location>
        <begin position="3"/>
        <end position="48"/>
    </location>
</feature>
<dbReference type="Pfam" id="PF13751">
    <property type="entry name" value="DDE_Tnp_1_6"/>
    <property type="match status" value="1"/>
</dbReference>
<evidence type="ECO:0000313" key="2">
    <source>
        <dbReference type="EMBL" id="GAA2701822.1"/>
    </source>
</evidence>
<protein>
    <recommendedName>
        <fullName evidence="1">Transposase DDE domain-containing protein</fullName>
    </recommendedName>
</protein>
<name>A0ABP6FV56_9ACTN</name>
<organism evidence="2 3">
    <name type="scientific">Nonomuraea recticatena</name>
    <dbReference type="NCBI Taxonomy" id="46178"/>
    <lineage>
        <taxon>Bacteria</taxon>
        <taxon>Bacillati</taxon>
        <taxon>Actinomycetota</taxon>
        <taxon>Actinomycetes</taxon>
        <taxon>Streptosporangiales</taxon>
        <taxon>Streptosporangiaceae</taxon>
        <taxon>Nonomuraea</taxon>
    </lineage>
</organism>
<accession>A0ABP6FV56</accession>
<evidence type="ECO:0000259" key="1">
    <source>
        <dbReference type="Pfam" id="PF13751"/>
    </source>
</evidence>
<gene>
    <name evidence="2" type="ORF">GCM10010412_099720</name>
</gene>
<evidence type="ECO:0000313" key="3">
    <source>
        <dbReference type="Proteomes" id="UP001501666"/>
    </source>
</evidence>
<dbReference type="RefSeq" id="WP_346158087.1">
    <property type="nucleotide sequence ID" value="NZ_BAAATE010000072.1"/>
</dbReference>
<comment type="caution">
    <text evidence="2">The sequence shown here is derived from an EMBL/GenBank/DDBJ whole genome shotgun (WGS) entry which is preliminary data.</text>
</comment>